<dbReference type="InterPro" id="IPR000210">
    <property type="entry name" value="BTB/POZ_dom"/>
</dbReference>
<dbReference type="InterPro" id="IPR011333">
    <property type="entry name" value="SKP1/BTB/POZ_sf"/>
</dbReference>
<name>A0A1Y1ZWZ3_9PLEO</name>
<feature type="domain" description="BTB" evidence="1">
    <location>
        <begin position="206"/>
        <end position="277"/>
    </location>
</feature>
<dbReference type="PROSITE" id="PS50097">
    <property type="entry name" value="BTB"/>
    <property type="match status" value="1"/>
</dbReference>
<sequence length="414" mass="44777">MSDPMRVKLGGEVAGGSQHQSNQFSAGLFGNSAVTSSMQPATPVSSSINFGARAPSSFPPQATRTGTGFHGFSGFRSTSNNLIPPTTNAATSPSIVLNGQLFGSQNGSNTLIPPATNAATSLSLFPAANFSLCRIAAIRSSRQLPNGSNVSLPQVRHPMASPLTLVASEKVCTPEKSKSTHTFAGGKGHRKLDISMKTSSTEGPVLEIVIGAEDIASRRSWFLPKSLLSSNSVFFEAAIENDSDERQEDSVRLPDVNACTFNLFFEWLYYERYGVPSTDQKTRGASVHAAAWVLGDKLKGMDFKNYAMSRLYFEHDGRVGAGQKFPIMPLDVSLACSNSLSGSSLRRFYFDILAAHFDDLQKVAGLTEEWDKIMAVHTDARASFLHSMTTDKAMRNPVKELEQYMEDPVVSPSK</sequence>
<proteinExistence type="predicted"/>
<organism evidence="2 3">
    <name type="scientific">Clohesyomyces aquaticus</name>
    <dbReference type="NCBI Taxonomy" id="1231657"/>
    <lineage>
        <taxon>Eukaryota</taxon>
        <taxon>Fungi</taxon>
        <taxon>Dikarya</taxon>
        <taxon>Ascomycota</taxon>
        <taxon>Pezizomycotina</taxon>
        <taxon>Dothideomycetes</taxon>
        <taxon>Pleosporomycetidae</taxon>
        <taxon>Pleosporales</taxon>
        <taxon>Lindgomycetaceae</taxon>
        <taxon>Clohesyomyces</taxon>
    </lineage>
</organism>
<dbReference type="EMBL" id="MCFA01000034">
    <property type="protein sequence ID" value="ORY14295.1"/>
    <property type="molecule type" value="Genomic_DNA"/>
</dbReference>
<dbReference type="OrthoDB" id="194443at2759"/>
<dbReference type="SUPFAM" id="SSF54695">
    <property type="entry name" value="POZ domain"/>
    <property type="match status" value="1"/>
</dbReference>
<dbReference type="PANTHER" id="PTHR47843:SF2">
    <property type="entry name" value="BTB DOMAIN-CONTAINING PROTEIN"/>
    <property type="match status" value="1"/>
</dbReference>
<dbReference type="STRING" id="1231657.A0A1Y1ZWZ3"/>
<protein>
    <recommendedName>
        <fullName evidence="1">BTB domain-containing protein</fullName>
    </recommendedName>
</protein>
<dbReference type="AlphaFoldDB" id="A0A1Y1ZWZ3"/>
<dbReference type="Gene3D" id="3.30.710.10">
    <property type="entry name" value="Potassium Channel Kv1.1, Chain A"/>
    <property type="match status" value="1"/>
</dbReference>
<keyword evidence="3" id="KW-1185">Reference proteome</keyword>
<dbReference type="PANTHER" id="PTHR47843">
    <property type="entry name" value="BTB DOMAIN-CONTAINING PROTEIN-RELATED"/>
    <property type="match status" value="1"/>
</dbReference>
<comment type="caution">
    <text evidence="2">The sequence shown here is derived from an EMBL/GenBank/DDBJ whole genome shotgun (WGS) entry which is preliminary data.</text>
</comment>
<dbReference type="Pfam" id="PF00651">
    <property type="entry name" value="BTB"/>
    <property type="match status" value="1"/>
</dbReference>
<dbReference type="Proteomes" id="UP000193144">
    <property type="component" value="Unassembled WGS sequence"/>
</dbReference>
<evidence type="ECO:0000313" key="3">
    <source>
        <dbReference type="Proteomes" id="UP000193144"/>
    </source>
</evidence>
<dbReference type="CDD" id="cd18186">
    <property type="entry name" value="BTB_POZ_ZBTB_KLHL-like"/>
    <property type="match status" value="1"/>
</dbReference>
<gene>
    <name evidence="2" type="ORF">BCR34DRAFT_646687</name>
</gene>
<evidence type="ECO:0000259" key="1">
    <source>
        <dbReference type="PROSITE" id="PS50097"/>
    </source>
</evidence>
<accession>A0A1Y1ZWZ3</accession>
<reference evidence="2 3" key="1">
    <citation type="submission" date="2016-07" db="EMBL/GenBank/DDBJ databases">
        <title>Pervasive Adenine N6-methylation of Active Genes in Fungi.</title>
        <authorList>
            <consortium name="DOE Joint Genome Institute"/>
            <person name="Mondo S.J."/>
            <person name="Dannebaum R.O."/>
            <person name="Kuo R.C."/>
            <person name="Labutti K."/>
            <person name="Haridas S."/>
            <person name="Kuo A."/>
            <person name="Salamov A."/>
            <person name="Ahrendt S.R."/>
            <person name="Lipzen A."/>
            <person name="Sullivan W."/>
            <person name="Andreopoulos W.B."/>
            <person name="Clum A."/>
            <person name="Lindquist E."/>
            <person name="Daum C."/>
            <person name="Ramamoorthy G.K."/>
            <person name="Gryganskyi A."/>
            <person name="Culley D."/>
            <person name="Magnuson J.K."/>
            <person name="James T.Y."/>
            <person name="O'Malley M.A."/>
            <person name="Stajich J.E."/>
            <person name="Spatafora J.W."/>
            <person name="Visel A."/>
            <person name="Grigoriev I.V."/>
        </authorList>
    </citation>
    <scope>NUCLEOTIDE SEQUENCE [LARGE SCALE GENOMIC DNA]</scope>
    <source>
        <strain evidence="2 3">CBS 115471</strain>
    </source>
</reference>
<evidence type="ECO:0000313" key="2">
    <source>
        <dbReference type="EMBL" id="ORY14295.1"/>
    </source>
</evidence>